<reference evidence="1" key="1">
    <citation type="submission" date="2013-11" db="EMBL/GenBank/DDBJ databases">
        <authorList>
            <person name="GENOMES U."/>
        </authorList>
    </citation>
    <scope>NUCLEOTIDE SEQUENCE</scope>
    <source>
        <strain evidence="1">MVT06</strain>
    </source>
</reference>
<sequence length="485" mass="54264">MTFVPIAEFRPDTAFINSGYSNEIVNVLPAPQAYIPFPTVAPISDPFPDEILSVYAVRSSGGVRIIVGSPTKLYEFDNGTRGWKDISKPDTLYHANETTPWSFASFGDYVIAVNSNDAPQVLSLKKDERFDDLGGEPPRAGIVRVWGDFVCLMKLTDYPNRVYWSGLNDAEFWTVGKNSCDYQDFPDGEYVQGSTQATNPFIFMRSAIYHATFVPGSKIIFSFTKIKDKIGAKSSTAIASRGEHTFFVADDGFYQINNEGEMLPIGFGKVDKTVFTLYHNFAIDDMKACIDPIYSRVYFSVNDDIAGMHIYVYDWILQTWSVIKGHDLFLFPLFAVGYTLEGLDEVSKRLIDLPASLDSKMWQNGAPVLGAFNQDNRFGLFAGPPMEAVIASQTIGNTTRQINLMSEAFVQADTTEGLLSIGAAFILDDNNRFHWAKERCAGYNHGMYNIRSRARYHALRLRIPEGTPWTHITGFEVTLKPAGIR</sequence>
<accession>A0A024LSG7</accession>
<evidence type="ECO:0008006" key="2">
    <source>
        <dbReference type="Google" id="ProtNLM"/>
    </source>
</evidence>
<organism evidence="1">
    <name type="scientific">Bartonella schoenbuchensis</name>
    <dbReference type="NCBI Taxonomy" id="165694"/>
    <lineage>
        <taxon>Bacteria</taxon>
        <taxon>Pseudomonadati</taxon>
        <taxon>Pseudomonadota</taxon>
        <taxon>Alphaproteobacteria</taxon>
        <taxon>Hyphomicrobiales</taxon>
        <taxon>Bartonellaceae</taxon>
        <taxon>Bartonella</taxon>
    </lineage>
</organism>
<evidence type="ECO:0000313" key="1">
    <source>
        <dbReference type="EMBL" id="CDP80397.1"/>
    </source>
</evidence>
<dbReference type="EMBL" id="HG977196">
    <property type="protein sequence ID" value="CDP80397.1"/>
    <property type="molecule type" value="Genomic_DNA"/>
</dbReference>
<reference evidence="1" key="2">
    <citation type="submission" date="2014-05" db="EMBL/GenBank/DDBJ databases">
        <title>Genome sequencing of Bartonella spp. isolated from human blood.</title>
        <authorList>
            <person name="Raoult D."/>
        </authorList>
    </citation>
    <scope>NUCLEOTIDE SEQUENCE</scope>
    <source>
        <strain evidence="1">MVT06</strain>
    </source>
</reference>
<name>A0A024LSG7_9HYPH</name>
<protein>
    <recommendedName>
        <fullName evidence="2">Phage protein</fullName>
    </recommendedName>
</protein>
<dbReference type="AlphaFoldDB" id="A0A024LSG7"/>
<gene>
    <name evidence="1" type="ORF">BN1046_01329</name>
</gene>
<proteinExistence type="predicted"/>